<organism evidence="1 2">
    <name type="scientific">Telluria antibiotica</name>
    <dbReference type="NCBI Taxonomy" id="2717319"/>
    <lineage>
        <taxon>Bacteria</taxon>
        <taxon>Pseudomonadati</taxon>
        <taxon>Pseudomonadota</taxon>
        <taxon>Betaproteobacteria</taxon>
        <taxon>Burkholderiales</taxon>
        <taxon>Oxalobacteraceae</taxon>
        <taxon>Telluria group</taxon>
        <taxon>Telluria</taxon>
    </lineage>
</organism>
<name>A0ABX0PBH4_9BURK</name>
<evidence type="ECO:0000313" key="2">
    <source>
        <dbReference type="Proteomes" id="UP000716322"/>
    </source>
</evidence>
<dbReference type="EMBL" id="JAAQOM010000007">
    <property type="protein sequence ID" value="NIA54681.1"/>
    <property type="molecule type" value="Genomic_DNA"/>
</dbReference>
<accession>A0ABX0PBH4</accession>
<dbReference type="RefSeq" id="WP_166859621.1">
    <property type="nucleotide sequence ID" value="NZ_JAAQOM010000007.1"/>
</dbReference>
<reference evidence="1 2" key="1">
    <citation type="submission" date="2020-03" db="EMBL/GenBank/DDBJ databases">
        <title>Genome sequence of strain Massilia sp. TW-1.</title>
        <authorList>
            <person name="Chaudhary D.K."/>
        </authorList>
    </citation>
    <scope>NUCLEOTIDE SEQUENCE [LARGE SCALE GENOMIC DNA]</scope>
    <source>
        <strain evidence="1 2">TW-1</strain>
    </source>
</reference>
<gene>
    <name evidence="1" type="ORF">HAV22_13645</name>
</gene>
<proteinExistence type="predicted"/>
<comment type="caution">
    <text evidence="1">The sequence shown here is derived from an EMBL/GenBank/DDBJ whole genome shotgun (WGS) entry which is preliminary data.</text>
</comment>
<sequence>MNEPYLIVYVKDGTMYFAKKLPAETKSREIFEVEIDEVISDEFDEAAKKLGATVLGILSLWHKDAFPGWGIPSDAEKEENCDFALAMELIGRSVAGKTKTHVQSIELLLRQAAIKTDSVQQFLDESWPPIRANLEGYSG</sequence>
<evidence type="ECO:0000313" key="1">
    <source>
        <dbReference type="EMBL" id="NIA54681.1"/>
    </source>
</evidence>
<keyword evidence="2" id="KW-1185">Reference proteome</keyword>
<dbReference type="Proteomes" id="UP000716322">
    <property type="component" value="Unassembled WGS sequence"/>
</dbReference>
<protein>
    <submittedName>
        <fullName evidence="1">Uncharacterized protein</fullName>
    </submittedName>
</protein>